<dbReference type="NCBIfam" id="TIGR01727">
    <property type="entry name" value="oligo_HPY"/>
    <property type="match status" value="1"/>
</dbReference>
<feature type="domain" description="ABC transporter" evidence="14">
    <location>
        <begin position="64"/>
        <end position="314"/>
    </location>
</feature>
<proteinExistence type="inferred from homology"/>
<dbReference type="PROSITE" id="PS50893">
    <property type="entry name" value="ABC_TRANSPORTER_2"/>
    <property type="match status" value="1"/>
</dbReference>
<evidence type="ECO:0000256" key="8">
    <source>
        <dbReference type="ARBA" id="ARBA00022856"/>
    </source>
</evidence>
<dbReference type="Pfam" id="PF08352">
    <property type="entry name" value="oligo_HPY"/>
    <property type="match status" value="1"/>
</dbReference>
<evidence type="ECO:0000256" key="11">
    <source>
        <dbReference type="ARBA" id="ARBA00023136"/>
    </source>
</evidence>
<dbReference type="GO" id="GO:0055085">
    <property type="term" value="P:transmembrane transport"/>
    <property type="evidence" value="ECO:0007669"/>
    <property type="project" value="UniProtKB-ARBA"/>
</dbReference>
<dbReference type="Pfam" id="PF00005">
    <property type="entry name" value="ABC_tran"/>
    <property type="match status" value="1"/>
</dbReference>
<dbReference type="SUPFAM" id="SSF52540">
    <property type="entry name" value="P-loop containing nucleoside triphosphate hydrolases"/>
    <property type="match status" value="1"/>
</dbReference>
<dbReference type="FunFam" id="3.40.50.300:FF:000016">
    <property type="entry name" value="Oligopeptide ABC transporter ATP-binding component"/>
    <property type="match status" value="1"/>
</dbReference>
<evidence type="ECO:0000313" key="15">
    <source>
        <dbReference type="EMBL" id="ACU50204.1"/>
    </source>
</evidence>
<dbReference type="Gene3D" id="3.40.50.300">
    <property type="entry name" value="P-loop containing nucleotide triphosphate hydrolases"/>
    <property type="match status" value="1"/>
</dbReference>
<keyword evidence="16" id="KW-1185">Reference proteome</keyword>
<evidence type="ECO:0000256" key="5">
    <source>
        <dbReference type="ARBA" id="ARBA00022519"/>
    </source>
</evidence>
<protein>
    <submittedName>
        <fullName evidence="15">Dipeptide transport ATP-binding protein dppF</fullName>
    </submittedName>
</protein>
<dbReference type="InterPro" id="IPR003439">
    <property type="entry name" value="ABC_transporter-like_ATP-bd"/>
</dbReference>
<keyword evidence="6" id="KW-0547">Nucleotide-binding</keyword>
<evidence type="ECO:0000256" key="10">
    <source>
        <dbReference type="ARBA" id="ARBA00022967"/>
    </source>
</evidence>
<evidence type="ECO:0000256" key="7">
    <source>
        <dbReference type="ARBA" id="ARBA00022840"/>
    </source>
</evidence>
<dbReference type="AlphaFoldDB" id="C7LJL6"/>
<dbReference type="GO" id="GO:0015031">
    <property type="term" value="P:protein transport"/>
    <property type="evidence" value="ECO:0007669"/>
    <property type="project" value="UniProtKB-KW"/>
</dbReference>
<keyword evidence="5" id="KW-0997">Cell inner membrane</keyword>
<dbReference type="InterPro" id="IPR027417">
    <property type="entry name" value="P-loop_NTPase"/>
</dbReference>
<dbReference type="GO" id="GO:0005886">
    <property type="term" value="C:plasma membrane"/>
    <property type="evidence" value="ECO:0007669"/>
    <property type="project" value="UniProtKB-SubCell"/>
</dbReference>
<evidence type="ECO:0000256" key="4">
    <source>
        <dbReference type="ARBA" id="ARBA00022475"/>
    </source>
</evidence>
<dbReference type="PANTHER" id="PTHR43776">
    <property type="entry name" value="TRANSPORT ATP-BINDING PROTEIN"/>
    <property type="match status" value="1"/>
</dbReference>
<evidence type="ECO:0000256" key="1">
    <source>
        <dbReference type="ARBA" id="ARBA00004417"/>
    </source>
</evidence>
<dbReference type="PROSITE" id="PS00211">
    <property type="entry name" value="ABC_TRANSPORTER_1"/>
    <property type="match status" value="1"/>
</dbReference>
<comment type="similarity">
    <text evidence="2">Belongs to the ABC transporter superfamily.</text>
</comment>
<keyword evidence="8" id="KW-0571">Peptide transport</keyword>
<accession>C7LJL6</accession>
<dbReference type="InterPro" id="IPR050319">
    <property type="entry name" value="ABC_transp_ATP-bind"/>
</dbReference>
<keyword evidence="3" id="KW-0813">Transport</keyword>
<comment type="subcellular location">
    <subcellularLocation>
        <location evidence="1">Cell inner membrane</location>
        <topology evidence="1">Peripheral membrane protein</topology>
    </subcellularLocation>
</comment>
<dbReference type="HOGENOM" id="CLU_000604_1_23_5"/>
<sequence length="376" mass="41228">MPLRPALHLRTGKLRQTPTHNEPDGWAGQPLSAAAAHRGVCPMSDVMTANRRSFLAEDGKETIVRTDDLVRDFDLGHRPEGGRLVLRAVDKVSLTIRRGETLGLVGESGSGKSTIGRMLVGLLPYTSGNIELFGQKIEPRAKAAAWKPLRRRVQFVFQDPHAALNPRMRVGTAIAEPLDVAGNLTRKERSARVDELMELVGLPTSFARRFPHEFSGGQRQRIVIARALALNPEILVCDEAVASLDVSMQAQIVNLLKDLQDQLGLSYLFIAHDLAVVRAVSHRVAVLYAGQIVETGPRTALYSDPLHPYSRALLDSVPRARRGAPRSIIAGEVPSLLNKPKGCAFCPRCPKAMDICRDVPPPLRVIGDREVACHLY</sequence>
<dbReference type="SMART" id="SM00382">
    <property type="entry name" value="AAA"/>
    <property type="match status" value="1"/>
</dbReference>
<gene>
    <name evidence="15" type="primary">dppF</name>
    <name evidence="15" type="ordered locus">BMI_II1096</name>
</gene>
<evidence type="ECO:0000256" key="12">
    <source>
        <dbReference type="ARBA" id="ARBA00025070"/>
    </source>
</evidence>
<reference evidence="15 16" key="1">
    <citation type="journal article" date="2009" name="BMC Genomics">
        <title>Brucella microti: the genome sequence of an emerging pathogen.</title>
        <authorList>
            <person name="Audic S."/>
            <person name="Lescot M."/>
            <person name="Claverie J.-M."/>
            <person name="Scholz H.C."/>
        </authorList>
    </citation>
    <scope>NUCLEOTIDE SEQUENCE [LARGE SCALE GENOMIC DNA]</scope>
    <source>
        <strain evidence="15 16">CCM 4915</strain>
    </source>
</reference>
<evidence type="ECO:0000256" key="13">
    <source>
        <dbReference type="SAM" id="MobiDB-lite"/>
    </source>
</evidence>
<evidence type="ECO:0000259" key="14">
    <source>
        <dbReference type="PROSITE" id="PS50893"/>
    </source>
</evidence>
<dbReference type="GO" id="GO:0005524">
    <property type="term" value="F:ATP binding"/>
    <property type="evidence" value="ECO:0007669"/>
    <property type="project" value="UniProtKB-KW"/>
</dbReference>
<dbReference type="KEGG" id="bmr:BMI_II1096"/>
<dbReference type="InterPro" id="IPR003593">
    <property type="entry name" value="AAA+_ATPase"/>
</dbReference>
<dbReference type="InterPro" id="IPR017871">
    <property type="entry name" value="ABC_transporter-like_CS"/>
</dbReference>
<dbReference type="CDD" id="cd03257">
    <property type="entry name" value="ABC_NikE_OppD_transporters"/>
    <property type="match status" value="1"/>
</dbReference>
<dbReference type="GO" id="GO:0015833">
    <property type="term" value="P:peptide transport"/>
    <property type="evidence" value="ECO:0007669"/>
    <property type="project" value="UniProtKB-KW"/>
</dbReference>
<dbReference type="EMBL" id="CP001579">
    <property type="protein sequence ID" value="ACU50204.1"/>
    <property type="molecule type" value="Genomic_DNA"/>
</dbReference>
<dbReference type="GO" id="GO:0016887">
    <property type="term" value="F:ATP hydrolysis activity"/>
    <property type="evidence" value="ECO:0007669"/>
    <property type="project" value="InterPro"/>
</dbReference>
<evidence type="ECO:0000256" key="9">
    <source>
        <dbReference type="ARBA" id="ARBA00022927"/>
    </source>
</evidence>
<evidence type="ECO:0000256" key="6">
    <source>
        <dbReference type="ARBA" id="ARBA00022741"/>
    </source>
</evidence>
<keyword evidence="4" id="KW-1003">Cell membrane</keyword>
<comment type="function">
    <text evidence="12">Probably part of an ABC transporter complex that could be involved in peptide import. Probably responsible for energy coupling to the transport system.</text>
</comment>
<keyword evidence="10" id="KW-1278">Translocase</keyword>
<keyword evidence="7 15" id="KW-0067">ATP-binding</keyword>
<organism evidence="15 16">
    <name type="scientific">Brucella microti (strain BCCN 7-01 / CAPM 6434 / CCM 4915)</name>
    <dbReference type="NCBI Taxonomy" id="568815"/>
    <lineage>
        <taxon>Bacteria</taxon>
        <taxon>Pseudomonadati</taxon>
        <taxon>Pseudomonadota</taxon>
        <taxon>Alphaproteobacteria</taxon>
        <taxon>Hyphomicrobiales</taxon>
        <taxon>Brucellaceae</taxon>
        <taxon>Brucella/Ochrobactrum group</taxon>
        <taxon>Brucella</taxon>
    </lineage>
</organism>
<feature type="region of interest" description="Disordered" evidence="13">
    <location>
        <begin position="1"/>
        <end position="25"/>
    </location>
</feature>
<name>C7LJL6_BRUMC</name>
<evidence type="ECO:0000256" key="3">
    <source>
        <dbReference type="ARBA" id="ARBA00022448"/>
    </source>
</evidence>
<keyword evidence="11" id="KW-0472">Membrane</keyword>
<dbReference type="Proteomes" id="UP000002188">
    <property type="component" value="Chromosome 2"/>
</dbReference>
<keyword evidence="9" id="KW-0653">Protein transport</keyword>
<dbReference type="PANTHER" id="PTHR43776:SF7">
    <property type="entry name" value="D,D-DIPEPTIDE TRANSPORT ATP-BINDING PROTEIN DDPF-RELATED"/>
    <property type="match status" value="1"/>
</dbReference>
<evidence type="ECO:0000313" key="16">
    <source>
        <dbReference type="Proteomes" id="UP000002188"/>
    </source>
</evidence>
<dbReference type="InterPro" id="IPR013563">
    <property type="entry name" value="Oligopep_ABC_C"/>
</dbReference>
<evidence type="ECO:0000256" key="2">
    <source>
        <dbReference type="ARBA" id="ARBA00005417"/>
    </source>
</evidence>